<gene>
    <name evidence="1" type="ORF">CRLFYP8_01956</name>
</gene>
<sequence length="184" mass="21361">MELTREQLELQIHTVNSLVINSDNQLELANELAKYSNTQIKEIKAKYKPQKQDLDKQKKEILGKEKDALKPYENAKTVIKSAIGDYMKKSELERIEQEKRIKEEEEKYGISLEVVKEVPKLKGTHIRKTWKARIVDDDKVPVKIGTTMIREINMSVLNDIAKVYQGNFEIPGVEFYQEEAVAIR</sequence>
<organism evidence="1">
    <name type="scientific">Thomasclavelia ramosa</name>
    <dbReference type="NCBI Taxonomy" id="1547"/>
    <lineage>
        <taxon>Bacteria</taxon>
        <taxon>Bacillati</taxon>
        <taxon>Bacillota</taxon>
        <taxon>Erysipelotrichia</taxon>
        <taxon>Erysipelotrichales</taxon>
        <taxon>Coprobacillaceae</taxon>
        <taxon>Thomasclavelia</taxon>
    </lineage>
</organism>
<dbReference type="RefSeq" id="WP_156635268.1">
    <property type="nucleotide sequence ID" value="NZ_CACRTL010000017.1"/>
</dbReference>
<accession>A0A6N2YUR9</accession>
<dbReference type="EMBL" id="CACRTL010000017">
    <property type="protein sequence ID" value="VYT70764.1"/>
    <property type="molecule type" value="Genomic_DNA"/>
</dbReference>
<dbReference type="AlphaFoldDB" id="A0A6N2YUR9"/>
<protein>
    <submittedName>
        <fullName evidence="1">Uncharacterized protein</fullName>
    </submittedName>
</protein>
<reference evidence="1" key="1">
    <citation type="submission" date="2019-11" db="EMBL/GenBank/DDBJ databases">
        <authorList>
            <person name="Feng L."/>
        </authorList>
    </citation>
    <scope>NUCLEOTIDE SEQUENCE</scope>
    <source>
        <strain evidence="1">CramosumLFYP8</strain>
    </source>
</reference>
<name>A0A6N2YUR9_9FIRM</name>
<proteinExistence type="predicted"/>
<evidence type="ECO:0000313" key="1">
    <source>
        <dbReference type="EMBL" id="VYT70764.1"/>
    </source>
</evidence>